<evidence type="ECO:0000256" key="1">
    <source>
        <dbReference type="SAM" id="Phobius"/>
    </source>
</evidence>
<reference evidence="2 3" key="1">
    <citation type="submission" date="2014-02" db="EMBL/GenBank/DDBJ databases">
        <title>Comparative genomics and transcriptomics to identify genetic mechanisms underlying the emergence of carbapenem resistant Acinetobacter baumannii (CRAb).</title>
        <authorList>
            <person name="Harris A.D."/>
            <person name="Johnson K.J."/>
            <person name="George J."/>
            <person name="Shefchek K."/>
            <person name="Daugherty S.C."/>
            <person name="Parankush S."/>
            <person name="Sadzewicz L."/>
            <person name="Tallon L."/>
            <person name="Sengamalay N."/>
            <person name="Hazen T.H."/>
            <person name="Rasko D.A."/>
        </authorList>
    </citation>
    <scope>NUCLEOTIDE SEQUENCE [LARGE SCALE GENOMIC DNA]</scope>
    <source>
        <strain evidence="2 3">1295743</strain>
    </source>
</reference>
<comment type="caution">
    <text evidence="2">The sequence shown here is derived from an EMBL/GenBank/DDBJ whole genome shotgun (WGS) entry which is preliminary data.</text>
</comment>
<protein>
    <submittedName>
        <fullName evidence="2">Uncharacterized protein</fullName>
    </submittedName>
</protein>
<feature type="transmembrane region" description="Helical" evidence="1">
    <location>
        <begin position="164"/>
        <end position="185"/>
    </location>
</feature>
<gene>
    <name evidence="2" type="ORF">J512_1326</name>
</gene>
<evidence type="ECO:0000313" key="2">
    <source>
        <dbReference type="EMBL" id="EXB06367.1"/>
    </source>
</evidence>
<keyword evidence="1" id="KW-0472">Membrane</keyword>
<feature type="transmembrane region" description="Helical" evidence="1">
    <location>
        <begin position="12"/>
        <end position="31"/>
    </location>
</feature>
<keyword evidence="1" id="KW-1133">Transmembrane helix</keyword>
<sequence length="208" mass="23709">MNTITINDIANWTIIFGYSSITIIAFIMTFVGKGESKKKRAFFKESILNKHKNNINIDADEFMRMIESSKIGKLTAEQVLSELLLEASTPEDHNYYSQLVRKLEKIEPFGTLSKDMRTILERLYLITENSSSESDKHLLIPIRNALEKADQIETEQKRTKKINFMLTVVGLISFALSIGGLYVSLKSPSKEDIASIMKNELQNIKKVQ</sequence>
<organism evidence="2 3">
    <name type="scientific">Acinetobacter baumannii (strain 1295743)</name>
    <dbReference type="NCBI Taxonomy" id="1310613"/>
    <lineage>
        <taxon>Bacteria</taxon>
        <taxon>Pseudomonadati</taxon>
        <taxon>Pseudomonadota</taxon>
        <taxon>Gammaproteobacteria</taxon>
        <taxon>Moraxellales</taxon>
        <taxon>Moraxellaceae</taxon>
        <taxon>Acinetobacter</taxon>
        <taxon>Acinetobacter calcoaceticus/baumannii complex</taxon>
    </lineage>
</organism>
<accession>A0A009HQ86</accession>
<proteinExistence type="predicted"/>
<dbReference type="EMBL" id="JEWH01000012">
    <property type="protein sequence ID" value="EXB06367.1"/>
    <property type="molecule type" value="Genomic_DNA"/>
</dbReference>
<dbReference type="AlphaFoldDB" id="A0A009HQ86"/>
<name>A0A009HQ86_ACIB9</name>
<keyword evidence="1" id="KW-0812">Transmembrane</keyword>
<dbReference type="Proteomes" id="UP000020595">
    <property type="component" value="Unassembled WGS sequence"/>
</dbReference>
<evidence type="ECO:0000313" key="3">
    <source>
        <dbReference type="Proteomes" id="UP000020595"/>
    </source>
</evidence>
<dbReference type="RefSeq" id="WP_002047039.1">
    <property type="nucleotide sequence ID" value="NZ_JEWH01000012.1"/>
</dbReference>
<dbReference type="PATRIC" id="fig|1310613.3.peg.1273"/>